<evidence type="ECO:0000313" key="3">
    <source>
        <dbReference type="Proteomes" id="UP000830115"/>
    </source>
</evidence>
<feature type="domain" description="DUF7848" evidence="1">
    <location>
        <begin position="4"/>
        <end position="57"/>
    </location>
</feature>
<sequence>MPDMPVRYVGTCLCCGERSAGTDNPDDAQLWCLKHAGATGDTGYELSTHSCFDAAPSAASGAPAR</sequence>
<accession>A0ABY4MAJ1</accession>
<dbReference type="Proteomes" id="UP000830115">
    <property type="component" value="Chromosome"/>
</dbReference>
<evidence type="ECO:0000259" key="1">
    <source>
        <dbReference type="Pfam" id="PF25232"/>
    </source>
</evidence>
<dbReference type="Pfam" id="PF25232">
    <property type="entry name" value="DUF7848"/>
    <property type="match status" value="1"/>
</dbReference>
<evidence type="ECO:0000313" key="2">
    <source>
        <dbReference type="EMBL" id="UQA94789.1"/>
    </source>
</evidence>
<proteinExistence type="predicted"/>
<dbReference type="InterPro" id="IPR057170">
    <property type="entry name" value="DUF7848"/>
</dbReference>
<gene>
    <name evidence="2" type="ORF">K9S39_25630</name>
</gene>
<organism evidence="2 3">
    <name type="scientific">Streptomyces halobius</name>
    <dbReference type="NCBI Taxonomy" id="2879846"/>
    <lineage>
        <taxon>Bacteria</taxon>
        <taxon>Bacillati</taxon>
        <taxon>Actinomycetota</taxon>
        <taxon>Actinomycetes</taxon>
        <taxon>Kitasatosporales</taxon>
        <taxon>Streptomycetaceae</taxon>
        <taxon>Streptomyces</taxon>
    </lineage>
</organism>
<name>A0ABY4MAJ1_9ACTN</name>
<protein>
    <recommendedName>
        <fullName evidence="1">DUF7848 domain-containing protein</fullName>
    </recommendedName>
</protein>
<reference evidence="2" key="1">
    <citation type="submission" date="2021-10" db="EMBL/GenBank/DDBJ databases">
        <title>Streptomyces nigrumlapis sp.nov.,an antimicrobial producing actinobacterium isolated from Black Gobi rocks.</title>
        <authorList>
            <person name="Wen Y."/>
            <person name="Zhang W."/>
            <person name="Liu X.G."/>
        </authorList>
    </citation>
    <scope>NUCLEOTIDE SEQUENCE</scope>
    <source>
        <strain evidence="2">ST13-2-2</strain>
    </source>
</reference>
<keyword evidence="3" id="KW-1185">Reference proteome</keyword>
<dbReference type="EMBL" id="CP086322">
    <property type="protein sequence ID" value="UQA94789.1"/>
    <property type="molecule type" value="Genomic_DNA"/>
</dbReference>
<dbReference type="RefSeq" id="WP_248865642.1">
    <property type="nucleotide sequence ID" value="NZ_CP086322.1"/>
</dbReference>